<dbReference type="GO" id="GO:0090263">
    <property type="term" value="P:positive regulation of canonical Wnt signaling pathway"/>
    <property type="evidence" value="ECO:0007669"/>
    <property type="project" value="TreeGrafter"/>
</dbReference>
<dbReference type="GO" id="GO:2000096">
    <property type="term" value="P:positive regulation of Wnt signaling pathway, planar cell polarity pathway"/>
    <property type="evidence" value="ECO:0007669"/>
    <property type="project" value="TreeGrafter"/>
</dbReference>
<dbReference type="PANTHER" id="PTHR12752">
    <property type="entry name" value="PHOSPHOINOSITOL 3-PHOSPHATE-BINDING PROTEIN"/>
    <property type="match status" value="1"/>
</dbReference>
<dbReference type="InParanoid" id="A0A674K347"/>
<evidence type="ECO:0000313" key="3">
    <source>
        <dbReference type="Proteomes" id="UP000472274"/>
    </source>
</evidence>
<keyword evidence="3" id="KW-1185">Reference proteome</keyword>
<dbReference type="PANTHER" id="PTHR12752:SF7">
    <property type="entry name" value="PLECKSTRIN HOMOLOGY DOMAIN-CONTAINING FAMILY A MEMBER 4"/>
    <property type="match status" value="1"/>
</dbReference>
<dbReference type="AlphaFoldDB" id="A0A674K347"/>
<reference evidence="2" key="1">
    <citation type="submission" date="2025-08" db="UniProtKB">
        <authorList>
            <consortium name="Ensembl"/>
        </authorList>
    </citation>
    <scope>IDENTIFICATION</scope>
</reference>
<accession>A0A674K347</accession>
<dbReference type="GO" id="GO:0005546">
    <property type="term" value="F:phosphatidylinositol-4,5-bisphosphate binding"/>
    <property type="evidence" value="ECO:0007669"/>
    <property type="project" value="TreeGrafter"/>
</dbReference>
<dbReference type="GO" id="GO:0032266">
    <property type="term" value="F:phosphatidylinositol-3-phosphate binding"/>
    <property type="evidence" value="ECO:0007669"/>
    <property type="project" value="TreeGrafter"/>
</dbReference>
<dbReference type="Proteomes" id="UP000472274">
    <property type="component" value="Unplaced"/>
</dbReference>
<evidence type="ECO:0000313" key="2">
    <source>
        <dbReference type="Ensembl" id="ENSTMTP00000026832.1"/>
    </source>
</evidence>
<feature type="region of interest" description="Disordered" evidence="1">
    <location>
        <begin position="35"/>
        <end position="87"/>
    </location>
</feature>
<reference evidence="2" key="2">
    <citation type="submission" date="2025-09" db="UniProtKB">
        <authorList>
            <consortium name="Ensembl"/>
        </authorList>
    </citation>
    <scope>IDENTIFICATION</scope>
</reference>
<evidence type="ECO:0000256" key="1">
    <source>
        <dbReference type="SAM" id="MobiDB-lite"/>
    </source>
</evidence>
<sequence length="159" mass="16632">RRVHTFGKRENSIKRDPNAPVVIRGWLCKQVPAPQPARQGAPWGVEGGSSRLPQPCPAPAGGAVGSRAGSGSPLIPPSFWGPPDSREEAVLGSIPLPSYEIRPLPGEGKSRRFTFKVSPGGVGLVRAPPQVAHSGSPTWRHLDAWVLFPSSGRGVGAGG</sequence>
<name>A0A674K347_9SAUR</name>
<dbReference type="GO" id="GO:0031234">
    <property type="term" value="C:extrinsic component of cytoplasmic side of plasma membrane"/>
    <property type="evidence" value="ECO:0007669"/>
    <property type="project" value="TreeGrafter"/>
</dbReference>
<dbReference type="Ensembl" id="ENSTMTT00000027801.1">
    <property type="protein sequence ID" value="ENSTMTP00000026832.1"/>
    <property type="gene ID" value="ENSTMTG00000019610.1"/>
</dbReference>
<proteinExistence type="predicted"/>
<protein>
    <submittedName>
        <fullName evidence="2">Uncharacterized protein</fullName>
    </submittedName>
</protein>
<organism evidence="2 3">
    <name type="scientific">Terrapene triunguis</name>
    <name type="common">Three-toed box turtle</name>
    <dbReference type="NCBI Taxonomy" id="2587831"/>
    <lineage>
        <taxon>Eukaryota</taxon>
        <taxon>Metazoa</taxon>
        <taxon>Chordata</taxon>
        <taxon>Craniata</taxon>
        <taxon>Vertebrata</taxon>
        <taxon>Euteleostomi</taxon>
        <taxon>Archelosauria</taxon>
        <taxon>Testudinata</taxon>
        <taxon>Testudines</taxon>
        <taxon>Cryptodira</taxon>
        <taxon>Durocryptodira</taxon>
        <taxon>Testudinoidea</taxon>
        <taxon>Emydidae</taxon>
        <taxon>Terrapene</taxon>
    </lineage>
</organism>
<dbReference type="GO" id="GO:0080025">
    <property type="term" value="F:phosphatidylinositol-3,5-bisphosphate binding"/>
    <property type="evidence" value="ECO:0007669"/>
    <property type="project" value="TreeGrafter"/>
</dbReference>
<dbReference type="GO" id="GO:0043325">
    <property type="term" value="F:phosphatidylinositol-3,4-bisphosphate binding"/>
    <property type="evidence" value="ECO:0007669"/>
    <property type="project" value="TreeGrafter"/>
</dbReference>
<feature type="compositionally biased region" description="Low complexity" evidence="1">
    <location>
        <begin position="59"/>
        <end position="73"/>
    </location>
</feature>